<evidence type="ECO:0000313" key="1">
    <source>
        <dbReference type="EMBL" id="QFZ91417.2"/>
    </source>
</evidence>
<gene>
    <name evidence="1" type="ORF">EKO22_02565</name>
</gene>
<dbReference type="EMBL" id="CP034671">
    <property type="protein sequence ID" value="QFZ91417.2"/>
    <property type="molecule type" value="Genomic_DNA"/>
</dbReference>
<dbReference type="AlphaFoldDB" id="A0AAT9JTQ7"/>
<reference evidence="1" key="1">
    <citation type="submission" date="2024-01" db="EMBL/GenBank/DDBJ databases">
        <title>Synechococcus elongatus PCC 11802, a close yet different native of Synechococcus elongatus PCC 11801.</title>
        <authorList>
            <person name="Jaiswal D."/>
            <person name="Sengupta A."/>
            <person name="Sengupta S."/>
            <person name="Pakrasi H.B."/>
            <person name="Wangikar P."/>
        </authorList>
    </citation>
    <scope>NUCLEOTIDE SEQUENCE</scope>
    <source>
        <strain evidence="1">PCC 11802</strain>
    </source>
</reference>
<dbReference type="RefSeq" id="WP_208677651.1">
    <property type="nucleotide sequence ID" value="NZ_CP034671.2"/>
</dbReference>
<name>A0AAT9JTQ7_SYNEL</name>
<accession>A0AAT9JTQ7</accession>
<proteinExistence type="predicted"/>
<organism evidence="1">
    <name type="scientific">Synechococcus elongatus PCC 11802</name>
    <dbReference type="NCBI Taxonomy" id="2283154"/>
    <lineage>
        <taxon>Bacteria</taxon>
        <taxon>Bacillati</taxon>
        <taxon>Cyanobacteriota</taxon>
        <taxon>Cyanophyceae</taxon>
        <taxon>Synechococcales</taxon>
        <taxon>Synechococcaceae</taxon>
        <taxon>Synechococcus</taxon>
    </lineage>
</organism>
<sequence length="72" mass="8036">MQESAQARQAAAQLIIISSSAMALQHSAHFRQTSLQSLHMLAMNSEPHIIMFMQVWQISAQSRIMPIIIGSM</sequence>
<protein>
    <submittedName>
        <fullName evidence="1">Uncharacterized protein</fullName>
    </submittedName>
</protein>